<dbReference type="RefSeq" id="WP_225651696.1">
    <property type="nucleotide sequence ID" value="NZ_CP163429.1"/>
</dbReference>
<accession>A0AB39LUP5</accession>
<reference evidence="1" key="1">
    <citation type="submission" date="2024-07" db="EMBL/GenBank/DDBJ databases">
        <authorList>
            <person name="Yu S.T."/>
        </authorList>
    </citation>
    <scope>NUCLEOTIDE SEQUENCE</scope>
    <source>
        <strain evidence="1">R02</strain>
    </source>
</reference>
<evidence type="ECO:0000313" key="1">
    <source>
        <dbReference type="EMBL" id="XDP97900.1"/>
    </source>
</evidence>
<dbReference type="EMBL" id="CP163429">
    <property type="protein sequence ID" value="XDP97900.1"/>
    <property type="molecule type" value="Genomic_DNA"/>
</dbReference>
<name>A0AB39LUP5_9ACTN</name>
<sequence length="65" mass="6943">MSNDSVPPPDLAAATVLLAAEAAVLTARVRLLRGQLAEVSVRIEETARRLNELPASSVMADDEDR</sequence>
<organism evidence="1">
    <name type="scientific">Streptomyces sp. R02</name>
    <dbReference type="NCBI Taxonomy" id="3238623"/>
    <lineage>
        <taxon>Bacteria</taxon>
        <taxon>Bacillati</taxon>
        <taxon>Actinomycetota</taxon>
        <taxon>Actinomycetes</taxon>
        <taxon>Kitasatosporales</taxon>
        <taxon>Streptomycetaceae</taxon>
        <taxon>Streptomyces</taxon>
    </lineage>
</organism>
<protein>
    <submittedName>
        <fullName evidence="1">Uncharacterized protein</fullName>
    </submittedName>
</protein>
<dbReference type="AlphaFoldDB" id="A0AB39LUP5"/>
<proteinExistence type="predicted"/>
<gene>
    <name evidence="1" type="ORF">AB5J57_32145</name>
</gene>